<gene>
    <name evidence="1" type="ORF">AB433_11685</name>
</gene>
<dbReference type="AlphaFoldDB" id="A0A0G3XFZ3"/>
<dbReference type="STRING" id="1348774.AB433_11685"/>
<protein>
    <submittedName>
        <fullName evidence="1">Glycoside hydrolase</fullName>
    </submittedName>
</protein>
<dbReference type="GO" id="GO:0016787">
    <property type="term" value="F:hydrolase activity"/>
    <property type="evidence" value="ECO:0007669"/>
    <property type="project" value="UniProtKB-KW"/>
</dbReference>
<dbReference type="Proteomes" id="UP000035287">
    <property type="component" value="Chromosome"/>
</dbReference>
<keyword evidence="1" id="KW-0378">Hydrolase</keyword>
<evidence type="ECO:0000313" key="2">
    <source>
        <dbReference type="Proteomes" id="UP000035287"/>
    </source>
</evidence>
<reference evidence="1 2" key="1">
    <citation type="submission" date="2015-06" db="EMBL/GenBank/DDBJ databases">
        <authorList>
            <person name="Zeng Y."/>
            <person name="Huang Y."/>
        </authorList>
    </citation>
    <scope>NUCLEOTIDE SEQUENCE [LARGE SCALE GENOMIC DNA]</scope>
    <source>
        <strain evidence="1 2">PQ-2</strain>
    </source>
</reference>
<dbReference type="OrthoDB" id="9792407at2"/>
<accession>A0A0G3XFZ3</accession>
<evidence type="ECO:0000313" key="1">
    <source>
        <dbReference type="EMBL" id="AKM10475.1"/>
    </source>
</evidence>
<dbReference type="PATRIC" id="fig|1348774.3.peg.2458"/>
<dbReference type="RefSeq" id="WP_047821132.1">
    <property type="nucleotide sequence ID" value="NZ_CP011770.1"/>
</dbReference>
<name>A0A0G3XFZ3_9SPHN</name>
<keyword evidence="2" id="KW-1185">Reference proteome</keyword>
<organism evidence="1 2">
    <name type="scientific">Croceicoccus naphthovorans</name>
    <dbReference type="NCBI Taxonomy" id="1348774"/>
    <lineage>
        <taxon>Bacteria</taxon>
        <taxon>Pseudomonadati</taxon>
        <taxon>Pseudomonadota</taxon>
        <taxon>Alphaproteobacteria</taxon>
        <taxon>Sphingomonadales</taxon>
        <taxon>Erythrobacteraceae</taxon>
        <taxon>Croceicoccus</taxon>
    </lineage>
</organism>
<sequence>MLGLLAACAVPDPSAPPARLGLDPFYRQYRDAEGIPVVASEKPPAAALDRARDIIDGMLAHRPDLRDALIARGYRVAVIAEDEALLDLPEHRHWTKPPPDDPRLTRCEKLHYEERIGQLSDREYWDQRARAIAGPTTTAAAEDLLGLRSSRWYGETIFVHEFAHNVLLAAKVADPALYAQVEQAYVHARETGLWKDEYTATTIDEYWAEGSQFWFNSNRLQVFSGQRILSDDDLKAYDPALYAALASAYGTVHRLSADPFYMAEARIPPGPIPENTAEVC</sequence>
<dbReference type="EMBL" id="CP011770">
    <property type="protein sequence ID" value="AKM10475.1"/>
    <property type="molecule type" value="Genomic_DNA"/>
</dbReference>
<proteinExistence type="predicted"/>
<dbReference type="KEGG" id="cna:AB433_11685"/>